<dbReference type="FunFam" id="2.170.120.12:FF:000001">
    <property type="entry name" value="DNA-directed RNA polymerase subunit alpha"/>
    <property type="match status" value="1"/>
</dbReference>
<dbReference type="GO" id="GO:0003677">
    <property type="term" value="F:DNA binding"/>
    <property type="evidence" value="ECO:0007669"/>
    <property type="project" value="UniProtKB-UniRule"/>
</dbReference>
<dbReference type="GO" id="GO:0046983">
    <property type="term" value="F:protein dimerization activity"/>
    <property type="evidence" value="ECO:0007669"/>
    <property type="project" value="InterPro"/>
</dbReference>
<evidence type="ECO:0000256" key="8">
    <source>
        <dbReference type="ARBA" id="ARBA00032524"/>
    </source>
</evidence>
<name>A0A1G2FCX5_9BACT</name>
<evidence type="ECO:0000256" key="4">
    <source>
        <dbReference type="ARBA" id="ARBA00022478"/>
    </source>
</evidence>
<dbReference type="InterPro" id="IPR011260">
    <property type="entry name" value="RNAP_asu_C"/>
</dbReference>
<comment type="similarity">
    <text evidence="1 11">Belongs to the RNA polymerase alpha chain family.</text>
</comment>
<evidence type="ECO:0000256" key="7">
    <source>
        <dbReference type="ARBA" id="ARBA00023163"/>
    </source>
</evidence>
<evidence type="ECO:0000256" key="3">
    <source>
        <dbReference type="ARBA" id="ARBA00015972"/>
    </source>
</evidence>
<comment type="subunit">
    <text evidence="11">Homodimer. The RNAP catalytic core consists of 2 alpha, 1 beta, 1 beta' and 1 omega subunit. When a sigma factor is associated with the core the holoenzyme is formed, which can initiate transcription.</text>
</comment>
<dbReference type="EC" id="2.7.7.6" evidence="2 11"/>
<dbReference type="InterPro" id="IPR036643">
    <property type="entry name" value="RNApol_insert_sf"/>
</dbReference>
<comment type="catalytic activity">
    <reaction evidence="10 11">
        <text>RNA(n) + a ribonucleoside 5'-triphosphate = RNA(n+1) + diphosphate</text>
        <dbReference type="Rhea" id="RHEA:21248"/>
        <dbReference type="Rhea" id="RHEA-COMP:14527"/>
        <dbReference type="Rhea" id="RHEA-COMP:17342"/>
        <dbReference type="ChEBI" id="CHEBI:33019"/>
        <dbReference type="ChEBI" id="CHEBI:61557"/>
        <dbReference type="ChEBI" id="CHEBI:140395"/>
        <dbReference type="EC" id="2.7.7.6"/>
    </reaction>
</comment>
<sequence>MVQITLPTKPKITKVSDNQAIFIVEGCYPGYGLTLGNSFRRVLLSSLPGAAVTGVKIKGVKHEFSTIPYVTEDVIQIILNLKQIRFKLHGDQTAKASLKVKGVKEIKAADIKTTAELDIINKEVHIAALTNKKAELEMEITIESGLGYGAVEQRKKEKIEVGQIAIDAIFTPVRKAYYSVENMRVGDRTDYNRLRFNIETDGSISPEEAFKKAAQILVDHFQVFTEVEKKEKKIKEESLSLKKSGKAEKKEEDGLGKTKIEDFKMSTRTFNALSGAGIKTAGNLARKNEKDLMEIEGMGAKGVKEVKKALGKLGLILKS</sequence>
<dbReference type="SUPFAM" id="SSF56553">
    <property type="entry name" value="Insert subdomain of RNA polymerase alpha subunit"/>
    <property type="match status" value="1"/>
</dbReference>
<dbReference type="Proteomes" id="UP000176974">
    <property type="component" value="Unassembled WGS sequence"/>
</dbReference>
<dbReference type="EMBL" id="MHMY01000011">
    <property type="protein sequence ID" value="OGZ35391.1"/>
    <property type="molecule type" value="Genomic_DNA"/>
</dbReference>
<dbReference type="NCBIfam" id="NF003519">
    <property type="entry name" value="PRK05182.2-5"/>
    <property type="match status" value="1"/>
</dbReference>
<keyword evidence="4 11" id="KW-0240">DNA-directed RNA polymerase</keyword>
<comment type="function">
    <text evidence="11">DNA-dependent RNA polymerase catalyzes the transcription of DNA into RNA using the four ribonucleoside triphosphates as substrates.</text>
</comment>
<dbReference type="Pfam" id="PF01193">
    <property type="entry name" value="RNA_pol_L"/>
    <property type="match status" value="1"/>
</dbReference>
<evidence type="ECO:0000256" key="2">
    <source>
        <dbReference type="ARBA" id="ARBA00012418"/>
    </source>
</evidence>
<dbReference type="InterPro" id="IPR011773">
    <property type="entry name" value="DNA-dir_RpoA"/>
</dbReference>
<dbReference type="NCBIfam" id="TIGR02027">
    <property type="entry name" value="rpoA"/>
    <property type="match status" value="1"/>
</dbReference>
<evidence type="ECO:0000256" key="5">
    <source>
        <dbReference type="ARBA" id="ARBA00022679"/>
    </source>
</evidence>
<dbReference type="InterPro" id="IPR011263">
    <property type="entry name" value="DNA-dir_RNA_pol_RpoA/D/Rpb3"/>
</dbReference>
<dbReference type="GO" id="GO:0003899">
    <property type="term" value="F:DNA-directed RNA polymerase activity"/>
    <property type="evidence" value="ECO:0007669"/>
    <property type="project" value="UniProtKB-UniRule"/>
</dbReference>
<gene>
    <name evidence="11" type="primary">rpoA</name>
    <name evidence="13" type="ORF">A2815_01620</name>
</gene>
<dbReference type="Pfam" id="PF03118">
    <property type="entry name" value="RNA_pol_A_CTD"/>
    <property type="match status" value="1"/>
</dbReference>
<dbReference type="GO" id="GO:0005737">
    <property type="term" value="C:cytoplasm"/>
    <property type="evidence" value="ECO:0007669"/>
    <property type="project" value="UniProtKB-ARBA"/>
</dbReference>
<evidence type="ECO:0000256" key="1">
    <source>
        <dbReference type="ARBA" id="ARBA00007123"/>
    </source>
</evidence>
<evidence type="ECO:0000256" key="9">
    <source>
        <dbReference type="ARBA" id="ARBA00033070"/>
    </source>
</evidence>
<dbReference type="GO" id="GO:0000428">
    <property type="term" value="C:DNA-directed RNA polymerase complex"/>
    <property type="evidence" value="ECO:0007669"/>
    <property type="project" value="UniProtKB-KW"/>
</dbReference>
<dbReference type="SMART" id="SM00662">
    <property type="entry name" value="RPOLD"/>
    <property type="match status" value="1"/>
</dbReference>
<dbReference type="CDD" id="cd06928">
    <property type="entry name" value="RNAP_alpha_NTD"/>
    <property type="match status" value="1"/>
</dbReference>
<evidence type="ECO:0000313" key="14">
    <source>
        <dbReference type="Proteomes" id="UP000176974"/>
    </source>
</evidence>
<keyword evidence="6 11" id="KW-0548">Nucleotidyltransferase</keyword>
<organism evidence="13 14">
    <name type="scientific">Candidatus Portnoybacteria bacterium RIFCSPHIGHO2_01_FULL_40_12b</name>
    <dbReference type="NCBI Taxonomy" id="1801994"/>
    <lineage>
        <taxon>Bacteria</taxon>
        <taxon>Candidatus Portnoyibacteriota</taxon>
    </lineage>
</organism>
<dbReference type="InterPro" id="IPR011262">
    <property type="entry name" value="DNA-dir_RNA_pol_insert"/>
</dbReference>
<dbReference type="SUPFAM" id="SSF55257">
    <property type="entry name" value="RBP11-like subunits of RNA polymerase"/>
    <property type="match status" value="1"/>
</dbReference>
<proteinExistence type="inferred from homology"/>
<accession>A0A1G2FCX5</accession>
<evidence type="ECO:0000313" key="13">
    <source>
        <dbReference type="EMBL" id="OGZ35391.1"/>
    </source>
</evidence>
<dbReference type="GO" id="GO:0006351">
    <property type="term" value="P:DNA-templated transcription"/>
    <property type="evidence" value="ECO:0007669"/>
    <property type="project" value="UniProtKB-UniRule"/>
</dbReference>
<dbReference type="Gene3D" id="1.10.150.20">
    <property type="entry name" value="5' to 3' exonuclease, C-terminal subdomain"/>
    <property type="match status" value="1"/>
</dbReference>
<dbReference type="HAMAP" id="MF_00059">
    <property type="entry name" value="RNApol_bact_RpoA"/>
    <property type="match status" value="1"/>
</dbReference>
<evidence type="ECO:0000256" key="10">
    <source>
        <dbReference type="ARBA" id="ARBA00048552"/>
    </source>
</evidence>
<comment type="caution">
    <text evidence="13">The sequence shown here is derived from an EMBL/GenBank/DDBJ whole genome shotgun (WGS) entry which is preliminary data.</text>
</comment>
<feature type="domain" description="DNA-directed RNA polymerase RpoA/D/Rpb3-type" evidence="12">
    <location>
        <begin position="19"/>
        <end position="227"/>
    </location>
</feature>
<dbReference type="InterPro" id="IPR036603">
    <property type="entry name" value="RBP11-like"/>
</dbReference>
<dbReference type="Gene3D" id="2.170.120.12">
    <property type="entry name" value="DNA-directed RNA polymerase, insert domain"/>
    <property type="match status" value="1"/>
</dbReference>
<reference evidence="13 14" key="1">
    <citation type="journal article" date="2016" name="Nat. Commun.">
        <title>Thousands of microbial genomes shed light on interconnected biogeochemical processes in an aquifer system.</title>
        <authorList>
            <person name="Anantharaman K."/>
            <person name="Brown C.T."/>
            <person name="Hug L.A."/>
            <person name="Sharon I."/>
            <person name="Castelle C.J."/>
            <person name="Probst A.J."/>
            <person name="Thomas B.C."/>
            <person name="Singh A."/>
            <person name="Wilkins M.J."/>
            <person name="Karaoz U."/>
            <person name="Brodie E.L."/>
            <person name="Williams K.H."/>
            <person name="Hubbard S.S."/>
            <person name="Banfield J.F."/>
        </authorList>
    </citation>
    <scope>NUCLEOTIDE SEQUENCE [LARGE SCALE GENOMIC DNA]</scope>
</reference>
<comment type="domain">
    <text evidence="11">The N-terminal domain is essential for RNAP assembly and basal transcription, whereas the C-terminal domain is involved in interaction with transcriptional regulators and with upstream promoter elements.</text>
</comment>
<keyword evidence="5 11" id="KW-0808">Transferase</keyword>
<dbReference type="Gene3D" id="3.30.1360.10">
    <property type="entry name" value="RNA polymerase, RBP11-like subunit"/>
    <property type="match status" value="1"/>
</dbReference>
<dbReference type="SUPFAM" id="SSF47789">
    <property type="entry name" value="C-terminal domain of RNA polymerase alpha subunit"/>
    <property type="match status" value="1"/>
</dbReference>
<evidence type="ECO:0000256" key="6">
    <source>
        <dbReference type="ARBA" id="ARBA00022695"/>
    </source>
</evidence>
<evidence type="ECO:0000259" key="12">
    <source>
        <dbReference type="SMART" id="SM00662"/>
    </source>
</evidence>
<evidence type="ECO:0000256" key="11">
    <source>
        <dbReference type="HAMAP-Rule" id="MF_00059"/>
    </source>
</evidence>
<protein>
    <recommendedName>
        <fullName evidence="3 11">DNA-directed RNA polymerase subunit alpha</fullName>
        <shortName evidence="11">RNAP subunit alpha</shortName>
        <ecNumber evidence="2 11">2.7.7.6</ecNumber>
    </recommendedName>
    <alternativeName>
        <fullName evidence="9 11">RNA polymerase subunit alpha</fullName>
    </alternativeName>
    <alternativeName>
        <fullName evidence="8 11">Transcriptase subunit alpha</fullName>
    </alternativeName>
</protein>
<dbReference type="Pfam" id="PF01000">
    <property type="entry name" value="RNA_pol_A_bac"/>
    <property type="match status" value="1"/>
</dbReference>
<feature type="region of interest" description="Alpha N-terminal domain (alpha-NTD)" evidence="11">
    <location>
        <begin position="1"/>
        <end position="228"/>
    </location>
</feature>
<keyword evidence="7 11" id="KW-0804">Transcription</keyword>
<dbReference type="AlphaFoldDB" id="A0A1G2FCX5"/>
<feature type="region of interest" description="Alpha C-terminal domain (alpha-CTD)" evidence="11">
    <location>
        <begin position="255"/>
        <end position="319"/>
    </location>
</feature>